<accession>A0A9P4YXH0</accession>
<dbReference type="Proteomes" id="UP000749293">
    <property type="component" value="Unassembled WGS sequence"/>
</dbReference>
<dbReference type="GeneID" id="55971544"/>
<feature type="compositionally biased region" description="Low complexity" evidence="1">
    <location>
        <begin position="180"/>
        <end position="202"/>
    </location>
</feature>
<feature type="compositionally biased region" description="Basic and acidic residues" evidence="1">
    <location>
        <begin position="156"/>
        <end position="168"/>
    </location>
</feature>
<keyword evidence="2" id="KW-0472">Membrane</keyword>
<protein>
    <submittedName>
        <fullName evidence="3">Uncharacterized protein</fullName>
    </submittedName>
</protein>
<dbReference type="AlphaFoldDB" id="A0A9P4YXH0"/>
<proteinExistence type="predicted"/>
<dbReference type="EMBL" id="JAANYQ010000004">
    <property type="protein sequence ID" value="KAF4124650.1"/>
    <property type="molecule type" value="Genomic_DNA"/>
</dbReference>
<name>A0A9P4YXH0_9HYPO</name>
<dbReference type="RefSeq" id="XP_035323302.1">
    <property type="nucleotide sequence ID" value="XM_035467290.1"/>
</dbReference>
<evidence type="ECO:0000313" key="3">
    <source>
        <dbReference type="EMBL" id="KAF4124650.1"/>
    </source>
</evidence>
<feature type="transmembrane region" description="Helical" evidence="2">
    <location>
        <begin position="12"/>
        <end position="31"/>
    </location>
</feature>
<evidence type="ECO:0000256" key="2">
    <source>
        <dbReference type="SAM" id="Phobius"/>
    </source>
</evidence>
<sequence>METKSLIISSRACNVSINLLGFPLFLVAISLDTLDDNLGGSHQGIRYRPEVMETEVNGRSTQKPIMPDQVSDMSPDDPGENAQRRRGGARGSGERGQGLEDEGPLQPAGNKDEEKSAVTIRHTTGDSTPWKPKGARIHTANATSTSPDGMAGFDFVPRDPGDPARPHLDLVSAMAHGPLDPASDPAYADPPGAATTPTTAGPECLPFRYPPDSPMMACP</sequence>
<keyword evidence="2" id="KW-0812">Transmembrane</keyword>
<evidence type="ECO:0000313" key="4">
    <source>
        <dbReference type="Proteomes" id="UP000749293"/>
    </source>
</evidence>
<evidence type="ECO:0000256" key="1">
    <source>
        <dbReference type="SAM" id="MobiDB-lite"/>
    </source>
</evidence>
<reference evidence="3" key="1">
    <citation type="submission" date="2020-03" db="EMBL/GenBank/DDBJ databases">
        <title>Site-based positive gene gene selection in Geosmithia morbida across the United States reveals a broad range of putative effectors and factors for local host and environmental adapation.</title>
        <authorList>
            <person name="Onufrak A."/>
            <person name="Murdoch R.W."/>
            <person name="Gazis R."/>
            <person name="Huff M."/>
            <person name="Staton M."/>
            <person name="Klingeman W."/>
            <person name="Hadziabdic D."/>
        </authorList>
    </citation>
    <scope>NUCLEOTIDE SEQUENCE</scope>
    <source>
        <strain evidence="3">1262</strain>
    </source>
</reference>
<comment type="caution">
    <text evidence="3">The sequence shown here is derived from an EMBL/GenBank/DDBJ whole genome shotgun (WGS) entry which is preliminary data.</text>
</comment>
<keyword evidence="2" id="KW-1133">Transmembrane helix</keyword>
<organism evidence="3 4">
    <name type="scientific">Geosmithia morbida</name>
    <dbReference type="NCBI Taxonomy" id="1094350"/>
    <lineage>
        <taxon>Eukaryota</taxon>
        <taxon>Fungi</taxon>
        <taxon>Dikarya</taxon>
        <taxon>Ascomycota</taxon>
        <taxon>Pezizomycotina</taxon>
        <taxon>Sordariomycetes</taxon>
        <taxon>Hypocreomycetidae</taxon>
        <taxon>Hypocreales</taxon>
        <taxon>Bionectriaceae</taxon>
        <taxon>Geosmithia</taxon>
    </lineage>
</organism>
<keyword evidence="4" id="KW-1185">Reference proteome</keyword>
<feature type="region of interest" description="Disordered" evidence="1">
    <location>
        <begin position="40"/>
        <end position="219"/>
    </location>
</feature>
<gene>
    <name evidence="3" type="ORF">GMORB2_5316</name>
</gene>